<dbReference type="InterPro" id="IPR050312">
    <property type="entry name" value="IolE/XylAMocC-like"/>
</dbReference>
<dbReference type="EMBL" id="JAPKNK010000009">
    <property type="protein sequence ID" value="MCX5571233.1"/>
    <property type="molecule type" value="Genomic_DNA"/>
</dbReference>
<comment type="caution">
    <text evidence="2">The sequence shown here is derived from an EMBL/GenBank/DDBJ whole genome shotgun (WGS) entry which is preliminary data.</text>
</comment>
<reference evidence="2" key="1">
    <citation type="submission" date="2022-11" db="EMBL/GenBank/DDBJ databases">
        <title>Biodiversity and phylogenetic relationships of bacteria.</title>
        <authorList>
            <person name="Machado R.A.R."/>
            <person name="Bhat A."/>
            <person name="Loulou A."/>
            <person name="Kallel S."/>
        </authorList>
    </citation>
    <scope>NUCLEOTIDE SEQUENCE</scope>
    <source>
        <strain evidence="2">K-TC2</strain>
    </source>
</reference>
<dbReference type="PANTHER" id="PTHR12110:SF41">
    <property type="entry name" value="INOSOSE DEHYDRATASE"/>
    <property type="match status" value="1"/>
</dbReference>
<dbReference type="Gene3D" id="3.20.20.150">
    <property type="entry name" value="Divalent-metal-dependent TIM barrel enzymes"/>
    <property type="match status" value="1"/>
</dbReference>
<dbReference type="Pfam" id="PF01261">
    <property type="entry name" value="AP_endonuc_2"/>
    <property type="match status" value="1"/>
</dbReference>
<dbReference type="AlphaFoldDB" id="A0A9X3IM60"/>
<feature type="domain" description="Xylose isomerase-like TIM barrel" evidence="1">
    <location>
        <begin position="27"/>
        <end position="251"/>
    </location>
</feature>
<dbReference type="InterPro" id="IPR013022">
    <property type="entry name" value="Xyl_isomerase-like_TIM-brl"/>
</dbReference>
<evidence type="ECO:0000313" key="3">
    <source>
        <dbReference type="Proteomes" id="UP001144805"/>
    </source>
</evidence>
<evidence type="ECO:0000313" key="2">
    <source>
        <dbReference type="EMBL" id="MCX5571233.1"/>
    </source>
</evidence>
<dbReference type="RefSeq" id="WP_266340195.1">
    <property type="nucleotide sequence ID" value="NZ_JAPKNK010000009.1"/>
</dbReference>
<gene>
    <name evidence="2" type="ORF">OSH07_18675</name>
</gene>
<proteinExistence type="predicted"/>
<evidence type="ECO:0000259" key="1">
    <source>
        <dbReference type="Pfam" id="PF01261"/>
    </source>
</evidence>
<keyword evidence="2" id="KW-0413">Isomerase</keyword>
<keyword evidence="3" id="KW-1185">Reference proteome</keyword>
<dbReference type="GO" id="GO:0016853">
    <property type="term" value="F:isomerase activity"/>
    <property type="evidence" value="ECO:0007669"/>
    <property type="project" value="UniProtKB-KW"/>
</dbReference>
<sequence length="297" mass="32373">MKNRLGVHAQVWVGGWSHEEAARAIASTASLGYDYIEAPALDPSLIDIDFTRKELEKSGLGITTSLGLDDSCDISSGDPDKKKRGEAHLMKVVATTRDLGGTHITGILYSGFQKYFTAATPEGVAGAVEVLQRVAEEAAKSNITLGLEVVNRYETNVINTAAQGVELCKRVDMANVKVHLDCYHMNIEEADAERAIIDTGDYLGYFHTGESHRGYLGTGSIDFVKIFRGLVKANYQGPICFESFSSAVAGEPLTGILGIWRNLWTDSTDLCRHAMEFTQAQMHAARQAHSINSSVTW</sequence>
<accession>A0A9X3IM60</accession>
<dbReference type="InterPro" id="IPR036237">
    <property type="entry name" value="Xyl_isomerase-like_sf"/>
</dbReference>
<dbReference type="SUPFAM" id="SSF51658">
    <property type="entry name" value="Xylose isomerase-like"/>
    <property type="match status" value="1"/>
</dbReference>
<organism evidence="2 3">
    <name type="scientific">Kaistia nematophila</name>
    <dbReference type="NCBI Taxonomy" id="2994654"/>
    <lineage>
        <taxon>Bacteria</taxon>
        <taxon>Pseudomonadati</taxon>
        <taxon>Pseudomonadota</taxon>
        <taxon>Alphaproteobacteria</taxon>
        <taxon>Hyphomicrobiales</taxon>
        <taxon>Kaistiaceae</taxon>
        <taxon>Kaistia</taxon>
    </lineage>
</organism>
<dbReference type="PANTHER" id="PTHR12110">
    <property type="entry name" value="HYDROXYPYRUVATE ISOMERASE"/>
    <property type="match status" value="1"/>
</dbReference>
<protein>
    <submittedName>
        <fullName evidence="2">Sugar phosphate isomerase/epimerase</fullName>
    </submittedName>
</protein>
<name>A0A9X3IM60_9HYPH</name>
<dbReference type="Proteomes" id="UP001144805">
    <property type="component" value="Unassembled WGS sequence"/>
</dbReference>